<comment type="caution">
    <text evidence="8">The sequence shown here is derived from an EMBL/GenBank/DDBJ whole genome shotgun (WGS) entry which is preliminary data.</text>
</comment>
<keyword evidence="2 5" id="KW-0812">Transmembrane</keyword>
<comment type="subcellular location">
    <subcellularLocation>
        <location evidence="1">Membrane</location>
        <topology evidence="1">Multi-pass membrane protein</topology>
    </subcellularLocation>
</comment>
<dbReference type="EMBL" id="AZBU02000001">
    <property type="protein sequence ID" value="TMS35515.1"/>
    <property type="molecule type" value="Genomic_DNA"/>
</dbReference>
<feature type="transmembrane region" description="Helical" evidence="6">
    <location>
        <begin position="39"/>
        <end position="61"/>
    </location>
</feature>
<dbReference type="PROSITE" id="PS51225">
    <property type="entry name" value="MARVEL"/>
    <property type="match status" value="1"/>
</dbReference>
<accession>A0A4U8USG3</accession>
<organism evidence="8 9">
    <name type="scientific">Steinernema carpocapsae</name>
    <name type="common">Entomopathogenic nematode</name>
    <dbReference type="NCBI Taxonomy" id="34508"/>
    <lineage>
        <taxon>Eukaryota</taxon>
        <taxon>Metazoa</taxon>
        <taxon>Ecdysozoa</taxon>
        <taxon>Nematoda</taxon>
        <taxon>Chromadorea</taxon>
        <taxon>Rhabditida</taxon>
        <taxon>Tylenchina</taxon>
        <taxon>Panagrolaimomorpha</taxon>
        <taxon>Strongyloidoidea</taxon>
        <taxon>Steinernematidae</taxon>
        <taxon>Steinernema</taxon>
    </lineage>
</organism>
<reference evidence="8 9" key="1">
    <citation type="journal article" date="2015" name="Genome Biol.">
        <title>Comparative genomics of Steinernema reveals deeply conserved gene regulatory networks.</title>
        <authorList>
            <person name="Dillman A.R."/>
            <person name="Macchietto M."/>
            <person name="Porter C.F."/>
            <person name="Rogers A."/>
            <person name="Williams B."/>
            <person name="Antoshechkin I."/>
            <person name="Lee M.M."/>
            <person name="Goodwin Z."/>
            <person name="Lu X."/>
            <person name="Lewis E.E."/>
            <person name="Goodrich-Blair H."/>
            <person name="Stock S.P."/>
            <person name="Adams B.J."/>
            <person name="Sternberg P.W."/>
            <person name="Mortazavi A."/>
        </authorList>
    </citation>
    <scope>NUCLEOTIDE SEQUENCE [LARGE SCALE GENOMIC DNA]</scope>
    <source>
        <strain evidence="8 9">ALL</strain>
    </source>
</reference>
<evidence type="ECO:0000259" key="7">
    <source>
        <dbReference type="PROSITE" id="PS51225"/>
    </source>
</evidence>
<dbReference type="InterPro" id="IPR008253">
    <property type="entry name" value="Marvel"/>
</dbReference>
<evidence type="ECO:0000313" key="8">
    <source>
        <dbReference type="EMBL" id="TMS35515.1"/>
    </source>
</evidence>
<reference evidence="8 9" key="2">
    <citation type="journal article" date="2019" name="G3 (Bethesda)">
        <title>Hybrid Assembly of the Genome of the Entomopathogenic Nematode Steinernema carpocapsae Identifies the X-Chromosome.</title>
        <authorList>
            <person name="Serra L."/>
            <person name="Macchietto M."/>
            <person name="Macias-Munoz A."/>
            <person name="McGill C.J."/>
            <person name="Rodriguez I.M."/>
            <person name="Rodriguez B."/>
            <person name="Murad R."/>
            <person name="Mortazavi A."/>
        </authorList>
    </citation>
    <scope>NUCLEOTIDE SEQUENCE [LARGE SCALE GENOMIC DNA]</scope>
    <source>
        <strain evidence="8 9">ALL</strain>
    </source>
</reference>
<evidence type="ECO:0000256" key="1">
    <source>
        <dbReference type="ARBA" id="ARBA00004141"/>
    </source>
</evidence>
<name>A0A4U8USG3_STECR</name>
<evidence type="ECO:0000313" key="9">
    <source>
        <dbReference type="Proteomes" id="UP000298663"/>
    </source>
</evidence>
<keyword evidence="3 6" id="KW-1133">Transmembrane helix</keyword>
<dbReference type="EMBL" id="CM016762">
    <property type="protein sequence ID" value="TMS35515.1"/>
    <property type="molecule type" value="Genomic_DNA"/>
</dbReference>
<feature type="transmembrane region" description="Helical" evidence="6">
    <location>
        <begin position="108"/>
        <end position="131"/>
    </location>
</feature>
<keyword evidence="9" id="KW-1185">Reference proteome</keyword>
<feature type="domain" description="MARVEL" evidence="7">
    <location>
        <begin position="5"/>
        <end position="135"/>
    </location>
</feature>
<feature type="transmembrane region" description="Helical" evidence="6">
    <location>
        <begin position="12"/>
        <end position="33"/>
    </location>
</feature>
<proteinExistence type="predicted"/>
<evidence type="ECO:0000256" key="5">
    <source>
        <dbReference type="PROSITE-ProRule" id="PRU00581"/>
    </source>
</evidence>
<evidence type="ECO:0000256" key="2">
    <source>
        <dbReference type="ARBA" id="ARBA00022692"/>
    </source>
</evidence>
<feature type="transmembrane region" description="Helical" evidence="6">
    <location>
        <begin position="73"/>
        <end position="96"/>
    </location>
</feature>
<keyword evidence="4 5" id="KW-0472">Membrane</keyword>
<dbReference type="GO" id="GO:0016020">
    <property type="term" value="C:membrane"/>
    <property type="evidence" value="ECO:0007669"/>
    <property type="project" value="UniProtKB-SubCell"/>
</dbReference>
<dbReference type="OrthoDB" id="5850452at2759"/>
<gene>
    <name evidence="8" type="ORF">L596_002906</name>
</gene>
<evidence type="ECO:0000256" key="4">
    <source>
        <dbReference type="ARBA" id="ARBA00023136"/>
    </source>
</evidence>
<evidence type="ECO:0000256" key="6">
    <source>
        <dbReference type="SAM" id="Phobius"/>
    </source>
</evidence>
<evidence type="ECO:0000256" key="3">
    <source>
        <dbReference type="ARBA" id="ARBA00022989"/>
    </source>
</evidence>
<sequence>MNTERFKSLPNALKLVIPGVALCLMITLGMAHYQPAGTGFIWFTGMGSLIWGLVVVVLFALDLENILLPKSWISWPLVECFVSLVFSILYFISVWLCVYGGEYGSTTAFTTAGIFCLINFVLCAFDFLLFFRIHLSFTRLQETSIHESALNTSSYGGP</sequence>
<protein>
    <recommendedName>
        <fullName evidence="7">MARVEL domain-containing protein</fullName>
    </recommendedName>
</protein>
<dbReference type="AlphaFoldDB" id="A0A4U8USG3"/>
<dbReference type="Proteomes" id="UP000298663">
    <property type="component" value="Chromosome X"/>
</dbReference>